<dbReference type="PATRIC" id="fig|1218567.3.peg.192"/>
<feature type="transmembrane region" description="Helical" evidence="1">
    <location>
        <begin position="14"/>
        <end position="40"/>
    </location>
</feature>
<protein>
    <submittedName>
        <fullName evidence="2">Uncharacterized protein</fullName>
    </submittedName>
</protein>
<keyword evidence="1" id="KW-0812">Transmembrane</keyword>
<evidence type="ECO:0000313" key="3">
    <source>
        <dbReference type="Proteomes" id="UP000011873"/>
    </source>
</evidence>
<dbReference type="AlphaFoldDB" id="M6C7U8"/>
<gene>
    <name evidence="2" type="ORF">LEP1GSC016_0802</name>
</gene>
<name>M6C7U8_LEPBO</name>
<keyword evidence="1" id="KW-1133">Transmembrane helix</keyword>
<evidence type="ECO:0000313" key="2">
    <source>
        <dbReference type="EMBL" id="EMJ84853.1"/>
    </source>
</evidence>
<dbReference type="Proteomes" id="UP000011873">
    <property type="component" value="Unassembled WGS sequence"/>
</dbReference>
<comment type="caution">
    <text evidence="2">The sequence shown here is derived from an EMBL/GenBank/DDBJ whole genome shotgun (WGS) entry which is preliminary data.</text>
</comment>
<dbReference type="EMBL" id="ANMU01000010">
    <property type="protein sequence ID" value="EMJ84853.1"/>
    <property type="molecule type" value="Genomic_DNA"/>
</dbReference>
<accession>M6C7U8</accession>
<keyword evidence="1" id="KW-0472">Membrane</keyword>
<proteinExistence type="predicted"/>
<organism evidence="2 3">
    <name type="scientific">Leptospira borgpetersenii serovar Hardjo-bovis str. Sponselee</name>
    <dbReference type="NCBI Taxonomy" id="1303729"/>
    <lineage>
        <taxon>Bacteria</taxon>
        <taxon>Pseudomonadati</taxon>
        <taxon>Spirochaetota</taxon>
        <taxon>Spirochaetia</taxon>
        <taxon>Leptospirales</taxon>
        <taxon>Leptospiraceae</taxon>
        <taxon>Leptospira</taxon>
    </lineage>
</organism>
<evidence type="ECO:0000256" key="1">
    <source>
        <dbReference type="SAM" id="Phobius"/>
    </source>
</evidence>
<sequence length="41" mass="4925">MEFTDIFEFAKLDIVNICILWALLFRGSYTIIIEFFLFFIA</sequence>
<reference evidence="2 3" key="1">
    <citation type="submission" date="2013-01" db="EMBL/GenBank/DDBJ databases">
        <authorList>
            <person name="Harkins D.M."/>
            <person name="Durkin A.S."/>
            <person name="Brinkac L.M."/>
            <person name="Haft D.H."/>
            <person name="Selengut J.D."/>
            <person name="Sanka R."/>
            <person name="DePew J."/>
            <person name="Purushe J."/>
            <person name="Galloway R.L."/>
            <person name="Vinetz J.M."/>
            <person name="Sutton G.G."/>
            <person name="Nierman W.C."/>
            <person name="Fouts D.E."/>
        </authorList>
    </citation>
    <scope>NUCLEOTIDE SEQUENCE [LARGE SCALE GENOMIC DNA]</scope>
    <source>
        <strain evidence="2 3">Sponselee CDC</strain>
    </source>
</reference>